<evidence type="ECO:0000259" key="7">
    <source>
        <dbReference type="Pfam" id="PF10035"/>
    </source>
</evidence>
<dbReference type="HAMAP" id="MF_01515">
    <property type="entry name" value="UPF0316"/>
    <property type="match status" value="1"/>
</dbReference>
<dbReference type="Proteomes" id="UP000620133">
    <property type="component" value="Chromosome"/>
</dbReference>
<dbReference type="KEGG" id="manr:MPAN_011740"/>
<dbReference type="EMBL" id="AP024412">
    <property type="protein sequence ID" value="BCR36281.1"/>
    <property type="molecule type" value="Genomic_DNA"/>
</dbReference>
<comment type="similarity">
    <text evidence="6">Belongs to the UPF0316 family.</text>
</comment>
<keyword evidence="3 6" id="KW-0812">Transmembrane</keyword>
<keyword evidence="4 6" id="KW-1133">Transmembrane helix</keyword>
<feature type="transmembrane region" description="Helical" evidence="6">
    <location>
        <begin position="49"/>
        <end position="69"/>
    </location>
</feature>
<evidence type="ECO:0000259" key="8">
    <source>
        <dbReference type="Pfam" id="PF18955"/>
    </source>
</evidence>
<evidence type="ECO:0000313" key="9">
    <source>
        <dbReference type="EMBL" id="BCR36281.1"/>
    </source>
</evidence>
<feature type="transmembrane region" description="Helical" evidence="6">
    <location>
        <begin position="75"/>
        <end position="92"/>
    </location>
</feature>
<dbReference type="AlphaFoldDB" id="A0A7U9TJQ5"/>
<evidence type="ECO:0000256" key="5">
    <source>
        <dbReference type="ARBA" id="ARBA00023136"/>
    </source>
</evidence>
<dbReference type="Pfam" id="PF18955">
    <property type="entry name" value="DUF5698"/>
    <property type="match status" value="1"/>
</dbReference>
<evidence type="ECO:0000256" key="4">
    <source>
        <dbReference type="ARBA" id="ARBA00022989"/>
    </source>
</evidence>
<comment type="subcellular location">
    <subcellularLocation>
        <location evidence="1 6">Cell membrane</location>
        <topology evidence="1 6">Multi-pass membrane protein</topology>
    </subcellularLocation>
</comment>
<feature type="domain" description="DUF2179" evidence="7">
    <location>
        <begin position="124"/>
        <end position="173"/>
    </location>
</feature>
<dbReference type="InterPro" id="IPR019264">
    <property type="entry name" value="DUF2179"/>
</dbReference>
<gene>
    <name evidence="9" type="ORF">MPAN_011740</name>
</gene>
<name>A0A7U9TJQ5_9MOLU</name>
<feature type="domain" description="DUF5698" evidence="8">
    <location>
        <begin position="32"/>
        <end position="89"/>
    </location>
</feature>
<protein>
    <recommendedName>
        <fullName evidence="6">UPF0316 protein MPAN_011740</fullName>
    </recommendedName>
</protein>
<dbReference type="InterPro" id="IPR044035">
    <property type="entry name" value="DUF5698"/>
</dbReference>
<evidence type="ECO:0000256" key="1">
    <source>
        <dbReference type="ARBA" id="ARBA00004651"/>
    </source>
</evidence>
<dbReference type="GO" id="GO:0005886">
    <property type="term" value="C:plasma membrane"/>
    <property type="evidence" value="ECO:0007669"/>
    <property type="project" value="UniProtKB-SubCell"/>
</dbReference>
<dbReference type="PANTHER" id="PTHR40060">
    <property type="entry name" value="UPF0316 PROTEIN YEBE"/>
    <property type="match status" value="1"/>
</dbReference>
<keyword evidence="10" id="KW-1185">Reference proteome</keyword>
<dbReference type="InterPro" id="IPR022930">
    <property type="entry name" value="UPF0316"/>
</dbReference>
<keyword evidence="2 6" id="KW-1003">Cell membrane</keyword>
<evidence type="ECO:0000313" key="10">
    <source>
        <dbReference type="Proteomes" id="UP000620133"/>
    </source>
</evidence>
<keyword evidence="5 6" id="KW-0472">Membrane</keyword>
<dbReference type="Pfam" id="PF10035">
    <property type="entry name" value="DUF2179"/>
    <property type="match status" value="1"/>
</dbReference>
<dbReference type="PANTHER" id="PTHR40060:SF1">
    <property type="entry name" value="UPF0316 PROTEIN YEBE"/>
    <property type="match status" value="1"/>
</dbReference>
<organism evidence="9 10">
    <name type="scientific">Mariniplasma anaerobium</name>
    <dbReference type="NCBI Taxonomy" id="2735436"/>
    <lineage>
        <taxon>Bacteria</taxon>
        <taxon>Bacillati</taxon>
        <taxon>Mycoplasmatota</taxon>
        <taxon>Mollicutes</taxon>
        <taxon>Acholeplasmatales</taxon>
        <taxon>Acholeplasmataceae</taxon>
        <taxon>Mariniplasma</taxon>
    </lineage>
</organism>
<feature type="transmembrane region" description="Helical" evidence="6">
    <location>
        <begin position="12"/>
        <end position="37"/>
    </location>
</feature>
<accession>A0A7U9TJQ5</accession>
<evidence type="ECO:0000256" key="6">
    <source>
        <dbReference type="HAMAP-Rule" id="MF_01515"/>
    </source>
</evidence>
<evidence type="ECO:0000256" key="2">
    <source>
        <dbReference type="ARBA" id="ARBA00022475"/>
    </source>
</evidence>
<sequence>MWEAIGHFFTAVPFWELLLIFVAKIIEVTIGTMRIILISKGYRKQGTALAVVEILLWVFIASSVIQGVSETPIKGIVYSIGFALGVYVGSFIENRVAVGKILLQVISDRVGADMIVRILRANGHGVTSLDAKGKDSDRTVLMIFANRKNKETIISLIKDADEKALVVANEVSILSGGYVSPWRKLAK</sequence>
<evidence type="ECO:0000256" key="3">
    <source>
        <dbReference type="ARBA" id="ARBA00022692"/>
    </source>
</evidence>
<dbReference type="CDD" id="cd16381">
    <property type="entry name" value="YitT_C_like_1"/>
    <property type="match status" value="1"/>
</dbReference>
<proteinExistence type="inferred from homology"/>
<reference evidence="9" key="1">
    <citation type="submission" date="2021-01" db="EMBL/GenBank/DDBJ databases">
        <title>Draft genome sequence of Acholeplasmataceae bacterium strain Mahy22.</title>
        <authorList>
            <person name="Watanabe M."/>
            <person name="Kojima H."/>
            <person name="Fukui M."/>
        </authorList>
    </citation>
    <scope>NUCLEOTIDE SEQUENCE</scope>
    <source>
        <strain evidence="9">Mahy22</strain>
    </source>
</reference>
<dbReference type="RefSeq" id="WP_176238900.1">
    <property type="nucleotide sequence ID" value="NZ_AP024412.1"/>
</dbReference>